<keyword evidence="1" id="KW-0812">Transmembrane</keyword>
<name>A0ABT2WL41_9RHOB</name>
<dbReference type="InterPro" id="IPR025597">
    <property type="entry name" value="DUF4345"/>
</dbReference>
<keyword evidence="3" id="KW-1185">Reference proteome</keyword>
<evidence type="ECO:0000313" key="2">
    <source>
        <dbReference type="EMBL" id="MCU9836616.1"/>
    </source>
</evidence>
<dbReference type="RefSeq" id="WP_263386837.1">
    <property type="nucleotide sequence ID" value="NZ_JAOVQN010000002.1"/>
</dbReference>
<sequence length="137" mass="14212">MSNLVKIFLLVSAAVLILIGALLGFAPEVLYSSSGQNLTDVVLIRSDLRAGGMLLLLSGLVVLAAALRGRHTTSALQLSALIYLGYGLGRLFGIGFDGAPDAMLIAVTGVEWALGLGALALLRWGQTEPVARVLAPN</sequence>
<protein>
    <submittedName>
        <fullName evidence="2">DUF4345 domain-containing protein</fullName>
    </submittedName>
</protein>
<feature type="transmembrane region" description="Helical" evidence="1">
    <location>
        <begin position="102"/>
        <end position="122"/>
    </location>
</feature>
<dbReference type="Pfam" id="PF14248">
    <property type="entry name" value="DUF4345"/>
    <property type="match status" value="1"/>
</dbReference>
<organism evidence="2 3">
    <name type="scientific">Ruegeria marisflavi</name>
    <dbReference type="NCBI Taxonomy" id="2984152"/>
    <lineage>
        <taxon>Bacteria</taxon>
        <taxon>Pseudomonadati</taxon>
        <taxon>Pseudomonadota</taxon>
        <taxon>Alphaproteobacteria</taxon>
        <taxon>Rhodobacterales</taxon>
        <taxon>Roseobacteraceae</taxon>
        <taxon>Ruegeria</taxon>
    </lineage>
</organism>
<gene>
    <name evidence="2" type="ORF">OEZ49_02440</name>
</gene>
<dbReference type="Proteomes" id="UP001321014">
    <property type="component" value="Unassembled WGS sequence"/>
</dbReference>
<evidence type="ECO:0000313" key="3">
    <source>
        <dbReference type="Proteomes" id="UP001321014"/>
    </source>
</evidence>
<accession>A0ABT2WL41</accession>
<proteinExistence type="predicted"/>
<dbReference type="EMBL" id="JAOVQN010000002">
    <property type="protein sequence ID" value="MCU9836616.1"/>
    <property type="molecule type" value="Genomic_DNA"/>
</dbReference>
<keyword evidence="1" id="KW-0472">Membrane</keyword>
<reference evidence="2 3" key="1">
    <citation type="submission" date="2022-10" db="EMBL/GenBank/DDBJ databases">
        <title>Ruegeria sp. nov., isolated from ocean surface water.</title>
        <authorList>
            <person name="He W."/>
            <person name="Wang L."/>
            <person name="Zhang D.-F."/>
        </authorList>
    </citation>
    <scope>NUCLEOTIDE SEQUENCE [LARGE SCALE GENOMIC DNA]</scope>
    <source>
        <strain evidence="2 3">WL0004</strain>
    </source>
</reference>
<keyword evidence="1" id="KW-1133">Transmembrane helix</keyword>
<evidence type="ECO:0000256" key="1">
    <source>
        <dbReference type="SAM" id="Phobius"/>
    </source>
</evidence>
<comment type="caution">
    <text evidence="2">The sequence shown here is derived from an EMBL/GenBank/DDBJ whole genome shotgun (WGS) entry which is preliminary data.</text>
</comment>
<feature type="transmembrane region" description="Helical" evidence="1">
    <location>
        <begin position="48"/>
        <end position="66"/>
    </location>
</feature>
<feature type="transmembrane region" description="Helical" evidence="1">
    <location>
        <begin position="78"/>
        <end position="96"/>
    </location>
</feature>